<dbReference type="InterPro" id="IPR009702">
    <property type="entry name" value="DUF1284"/>
</dbReference>
<dbReference type="Pfam" id="PF06935">
    <property type="entry name" value="DUF1284"/>
    <property type="match status" value="1"/>
</dbReference>
<name>A0A133VQG8_9EURY</name>
<comment type="caution">
    <text evidence="1">The sequence shown here is derived from an EMBL/GenBank/DDBJ whole genome shotgun (WGS) entry which is preliminary data.</text>
</comment>
<reference evidence="1 2" key="1">
    <citation type="journal article" date="2016" name="Sci. Rep.">
        <title>Metabolic traits of an uncultured archaeal lineage -MSBL1- from brine pools of the Red Sea.</title>
        <authorList>
            <person name="Mwirichia R."/>
            <person name="Alam I."/>
            <person name="Rashid M."/>
            <person name="Vinu M."/>
            <person name="Ba-Alawi W."/>
            <person name="Anthony Kamau A."/>
            <person name="Kamanda Ngugi D."/>
            <person name="Goker M."/>
            <person name="Klenk H.P."/>
            <person name="Bajic V."/>
            <person name="Stingl U."/>
        </authorList>
    </citation>
    <scope>NUCLEOTIDE SEQUENCE [LARGE SCALE GENOMIC DNA]</scope>
    <source>
        <strain evidence="1">SCGC-AAA382N08</strain>
    </source>
</reference>
<dbReference type="EMBL" id="LHYJ01000006">
    <property type="protein sequence ID" value="KXB08653.1"/>
    <property type="molecule type" value="Genomic_DNA"/>
</dbReference>
<keyword evidence="2" id="KW-1185">Reference proteome</keyword>
<sequence length="139" mass="16326">MVLKLRPHHIYCSFFTGFEVSGRSEEFLKINNSIKETLRKGNDEIVEFKIAPDNICTKCRYYDSDDKKCVHPQGGEEEVRKWDYAILRDLNIRDGSKFQLDRIRQKVRGESPLKFCIERCPYKKRGVCDPTSSNYLHTS</sequence>
<gene>
    <name evidence="1" type="ORF">AKJ56_00660</name>
</gene>
<proteinExistence type="predicted"/>
<dbReference type="Proteomes" id="UP000070175">
    <property type="component" value="Unassembled WGS sequence"/>
</dbReference>
<organism evidence="1 2">
    <name type="scientific">candidate division MSBL1 archaeon SCGC-AAA382N08</name>
    <dbReference type="NCBI Taxonomy" id="1698285"/>
    <lineage>
        <taxon>Archaea</taxon>
        <taxon>Methanobacteriati</taxon>
        <taxon>Methanobacteriota</taxon>
        <taxon>candidate division MSBL1</taxon>
    </lineage>
</organism>
<evidence type="ECO:0000313" key="2">
    <source>
        <dbReference type="Proteomes" id="UP000070175"/>
    </source>
</evidence>
<protein>
    <submittedName>
        <fullName evidence="1">Uncharacterized protein</fullName>
    </submittedName>
</protein>
<evidence type="ECO:0000313" key="1">
    <source>
        <dbReference type="EMBL" id="KXB08653.1"/>
    </source>
</evidence>
<dbReference type="AlphaFoldDB" id="A0A133VQG8"/>
<accession>A0A133VQG8</accession>